<feature type="transmembrane region" description="Helical" evidence="1">
    <location>
        <begin position="280"/>
        <end position="299"/>
    </location>
</feature>
<organism evidence="2 3">
    <name type="scientific">Nocardioides perillae</name>
    <dbReference type="NCBI Taxonomy" id="1119534"/>
    <lineage>
        <taxon>Bacteria</taxon>
        <taxon>Bacillati</taxon>
        <taxon>Actinomycetota</taxon>
        <taxon>Actinomycetes</taxon>
        <taxon>Propionibacteriales</taxon>
        <taxon>Nocardioidaceae</taxon>
        <taxon>Nocardioides</taxon>
    </lineage>
</organism>
<accession>A0A7Y9RXQ3</accession>
<dbReference type="PANTHER" id="PTHR23523">
    <property type="match status" value="1"/>
</dbReference>
<comment type="caution">
    <text evidence="2">The sequence shown here is derived from an EMBL/GenBank/DDBJ whole genome shotgun (WGS) entry which is preliminary data.</text>
</comment>
<proteinExistence type="predicted"/>
<keyword evidence="1" id="KW-0812">Transmembrane</keyword>
<feature type="transmembrane region" description="Helical" evidence="1">
    <location>
        <begin position="139"/>
        <end position="162"/>
    </location>
</feature>
<name>A0A7Y9RXQ3_9ACTN</name>
<dbReference type="EMBL" id="JACCAC010000001">
    <property type="protein sequence ID" value="NYG56498.1"/>
    <property type="molecule type" value="Genomic_DNA"/>
</dbReference>
<evidence type="ECO:0000313" key="3">
    <source>
        <dbReference type="Proteomes" id="UP000544110"/>
    </source>
</evidence>
<dbReference type="SUPFAM" id="SSF103473">
    <property type="entry name" value="MFS general substrate transporter"/>
    <property type="match status" value="1"/>
</dbReference>
<dbReference type="PANTHER" id="PTHR23523:SF2">
    <property type="entry name" value="2-NITROIMIDAZOLE TRANSPORTER"/>
    <property type="match status" value="1"/>
</dbReference>
<dbReference type="Gene3D" id="1.20.1250.20">
    <property type="entry name" value="MFS general substrate transporter like domains"/>
    <property type="match status" value="1"/>
</dbReference>
<dbReference type="GO" id="GO:0022857">
    <property type="term" value="F:transmembrane transporter activity"/>
    <property type="evidence" value="ECO:0007669"/>
    <property type="project" value="InterPro"/>
</dbReference>
<feature type="transmembrane region" description="Helical" evidence="1">
    <location>
        <begin position="174"/>
        <end position="194"/>
    </location>
</feature>
<keyword evidence="3" id="KW-1185">Reference proteome</keyword>
<dbReference type="AlphaFoldDB" id="A0A7Y9RXQ3"/>
<reference evidence="2 3" key="1">
    <citation type="submission" date="2020-07" db="EMBL/GenBank/DDBJ databases">
        <title>Sequencing the genomes of 1000 actinobacteria strains.</title>
        <authorList>
            <person name="Klenk H.-P."/>
        </authorList>
    </citation>
    <scope>NUCLEOTIDE SEQUENCE [LARGE SCALE GENOMIC DNA]</scope>
    <source>
        <strain evidence="2 3">DSM 24552</strain>
    </source>
</reference>
<feature type="transmembrane region" description="Helical" evidence="1">
    <location>
        <begin position="52"/>
        <end position="73"/>
    </location>
</feature>
<gene>
    <name evidence="2" type="ORF">BJ989_002802</name>
</gene>
<feature type="transmembrane region" description="Helical" evidence="1">
    <location>
        <begin position="305"/>
        <end position="325"/>
    </location>
</feature>
<feature type="transmembrane region" description="Helical" evidence="1">
    <location>
        <begin position="345"/>
        <end position="362"/>
    </location>
</feature>
<feature type="transmembrane region" description="Helical" evidence="1">
    <location>
        <begin position="215"/>
        <end position="238"/>
    </location>
</feature>
<feature type="transmembrane region" description="Helical" evidence="1">
    <location>
        <begin position="250"/>
        <end position="273"/>
    </location>
</feature>
<dbReference type="InterPro" id="IPR011701">
    <property type="entry name" value="MFS"/>
</dbReference>
<keyword evidence="1" id="KW-1133">Transmembrane helix</keyword>
<dbReference type="Pfam" id="PF07690">
    <property type="entry name" value="MFS_1"/>
    <property type="match status" value="1"/>
</dbReference>
<dbReference type="RefSeq" id="WP_343049387.1">
    <property type="nucleotide sequence ID" value="NZ_JACCAC010000001.1"/>
</dbReference>
<evidence type="ECO:0000256" key="1">
    <source>
        <dbReference type="SAM" id="Phobius"/>
    </source>
</evidence>
<feature type="transmembrane region" description="Helical" evidence="1">
    <location>
        <begin position="109"/>
        <end position="127"/>
    </location>
</feature>
<keyword evidence="1" id="KW-0472">Membrane</keyword>
<dbReference type="InterPro" id="IPR052524">
    <property type="entry name" value="MFS_Cyanate_Porter"/>
</dbReference>
<sequence length="408" mass="41773">MTGTATTRTPAPLRTRWLVLAGIVLLSVNLRPAAVSVGPVLEEVRAALEMGGAAAGLLTSLPVLAFAGFGALAPGLAARVGVHRVTLLSLLAVVGGLLARAAAGSGPTFLLWSAVALAGMATANVLLPSLVKLHFPDRTGLLTSVYTTALALGLTAALTLTAPLESVVGWRPALATWAGLAAVAALPWVALATHDRRLDRRARAVSVRSVLRTRLGAAMALFFGLQSMQAYAVFGWFATLWRDAGSSAEAAGALVGLVAGVSIPLSALVPSLAARRESQVGIHLALMACYPVGYLGLVLGPTELAWVWAVFVGTGLCSFPLALTLVNLRSRTPEGTAALSGSTQAAGYLLAAAGPFAVGVVHDATGGWTVPVLLLLVLTLPQALVGIYCARPGAVEDQLADRTRGRRG</sequence>
<dbReference type="Proteomes" id="UP000544110">
    <property type="component" value="Unassembled WGS sequence"/>
</dbReference>
<dbReference type="InterPro" id="IPR036259">
    <property type="entry name" value="MFS_trans_sf"/>
</dbReference>
<feature type="transmembrane region" description="Helical" evidence="1">
    <location>
        <begin position="85"/>
        <end position="103"/>
    </location>
</feature>
<evidence type="ECO:0000313" key="2">
    <source>
        <dbReference type="EMBL" id="NYG56498.1"/>
    </source>
</evidence>
<protein>
    <submittedName>
        <fullName evidence="2">CP family cyanate transporter-like MFS transporter</fullName>
    </submittedName>
</protein>
<feature type="transmembrane region" description="Helical" evidence="1">
    <location>
        <begin position="368"/>
        <end position="390"/>
    </location>
</feature>